<proteinExistence type="inferred from homology"/>
<dbReference type="InterPro" id="IPR020568">
    <property type="entry name" value="Ribosomal_Su5_D2-typ_SF"/>
</dbReference>
<dbReference type="PANTHER" id="PTHR16301">
    <property type="entry name" value="IMPACT-RELATED"/>
    <property type="match status" value="1"/>
</dbReference>
<dbReference type="InterPro" id="IPR036956">
    <property type="entry name" value="Impact_N_sf"/>
</dbReference>
<evidence type="ECO:0000259" key="2">
    <source>
        <dbReference type="Pfam" id="PF01205"/>
    </source>
</evidence>
<dbReference type="InterPro" id="IPR015269">
    <property type="entry name" value="UPF0029_Impact_C"/>
</dbReference>
<name>A0A8J6J776_9FIRM</name>
<dbReference type="RefSeq" id="WP_186852101.1">
    <property type="nucleotide sequence ID" value="NZ_JACOPO010000001.1"/>
</dbReference>
<feature type="domain" description="Impact N-terminal" evidence="2">
    <location>
        <begin position="18"/>
        <end position="122"/>
    </location>
</feature>
<sequence length="216" mass="24010">MIEYYIPTQHSQTELVEKRSRFIGQVWRVSSEEEARARIEETKKKHYDARHNCWCYRLREGGVERYSDDGEPQGTAGQPMLNVFQRENVNDVVCVVTRYFGGILLGAGGLVRAYSAAAKDALDGAGISVVRRWVAMEVPCTYAQFEGMRREIGSFGGVVEAVDYGVDVVLSALLPEERAEDFAAHILDVSAGTVEALEAGEAFKDVPWRLPTADES</sequence>
<dbReference type="NCBIfam" id="TIGR00257">
    <property type="entry name" value="IMPACT_YIGZ"/>
    <property type="match status" value="1"/>
</dbReference>
<dbReference type="Pfam" id="PF01205">
    <property type="entry name" value="Impact_N"/>
    <property type="match status" value="1"/>
</dbReference>
<reference evidence="4" key="1">
    <citation type="submission" date="2020-08" db="EMBL/GenBank/DDBJ databases">
        <title>Genome public.</title>
        <authorList>
            <person name="Liu C."/>
            <person name="Sun Q."/>
        </authorList>
    </citation>
    <scope>NUCLEOTIDE SEQUENCE</scope>
    <source>
        <strain evidence="4">NSJ-23</strain>
    </source>
</reference>
<dbReference type="Pfam" id="PF09186">
    <property type="entry name" value="DUF1949"/>
    <property type="match status" value="1"/>
</dbReference>
<dbReference type="AlphaFoldDB" id="A0A8J6J776"/>
<dbReference type="GO" id="GO:0005737">
    <property type="term" value="C:cytoplasm"/>
    <property type="evidence" value="ECO:0007669"/>
    <property type="project" value="TreeGrafter"/>
</dbReference>
<dbReference type="InterPro" id="IPR001498">
    <property type="entry name" value="Impact_N"/>
</dbReference>
<evidence type="ECO:0000313" key="5">
    <source>
        <dbReference type="Proteomes" id="UP000628736"/>
    </source>
</evidence>
<feature type="domain" description="UPF0029" evidence="3">
    <location>
        <begin position="140"/>
        <end position="192"/>
    </location>
</feature>
<gene>
    <name evidence="4" type="ORF">H8S11_02830</name>
</gene>
<dbReference type="InterPro" id="IPR015796">
    <property type="entry name" value="Impact_YigZ-like"/>
</dbReference>
<evidence type="ECO:0000259" key="3">
    <source>
        <dbReference type="Pfam" id="PF09186"/>
    </source>
</evidence>
<evidence type="ECO:0000313" key="4">
    <source>
        <dbReference type="EMBL" id="MBC5721755.1"/>
    </source>
</evidence>
<dbReference type="PANTHER" id="PTHR16301:SF20">
    <property type="entry name" value="IMPACT FAMILY MEMBER YIGZ"/>
    <property type="match status" value="1"/>
</dbReference>
<organism evidence="4 5">
    <name type="scientific">Flintibacter hominis</name>
    <dbReference type="NCBI Taxonomy" id="2763048"/>
    <lineage>
        <taxon>Bacteria</taxon>
        <taxon>Bacillati</taxon>
        <taxon>Bacillota</taxon>
        <taxon>Clostridia</taxon>
        <taxon>Eubacteriales</taxon>
        <taxon>Flintibacter</taxon>
    </lineage>
</organism>
<comment type="similarity">
    <text evidence="1">Belongs to the IMPACT family.</text>
</comment>
<dbReference type="Gene3D" id="3.30.230.30">
    <property type="entry name" value="Impact, N-terminal domain"/>
    <property type="match status" value="1"/>
</dbReference>
<dbReference type="GO" id="GO:0006446">
    <property type="term" value="P:regulation of translational initiation"/>
    <property type="evidence" value="ECO:0007669"/>
    <property type="project" value="TreeGrafter"/>
</dbReference>
<dbReference type="SUPFAM" id="SSF54211">
    <property type="entry name" value="Ribosomal protein S5 domain 2-like"/>
    <property type="match status" value="1"/>
</dbReference>
<comment type="caution">
    <text evidence="4">The sequence shown here is derived from an EMBL/GenBank/DDBJ whole genome shotgun (WGS) entry which is preliminary data.</text>
</comment>
<keyword evidence="5" id="KW-1185">Reference proteome</keyword>
<dbReference type="SUPFAM" id="SSF54980">
    <property type="entry name" value="EF-G C-terminal domain-like"/>
    <property type="match status" value="1"/>
</dbReference>
<protein>
    <submittedName>
        <fullName evidence="4">YigZ family protein</fullName>
    </submittedName>
</protein>
<evidence type="ECO:0000256" key="1">
    <source>
        <dbReference type="ARBA" id="ARBA00007665"/>
    </source>
</evidence>
<dbReference type="EMBL" id="JACOPO010000001">
    <property type="protein sequence ID" value="MBC5721755.1"/>
    <property type="molecule type" value="Genomic_DNA"/>
</dbReference>
<dbReference type="InterPro" id="IPR023582">
    <property type="entry name" value="Impact"/>
</dbReference>
<dbReference type="InterPro" id="IPR035647">
    <property type="entry name" value="EFG_III/V"/>
</dbReference>
<accession>A0A8J6J776</accession>
<dbReference type="Gene3D" id="3.30.70.240">
    <property type="match status" value="1"/>
</dbReference>
<dbReference type="Proteomes" id="UP000628736">
    <property type="component" value="Unassembled WGS sequence"/>
</dbReference>